<reference evidence="3 4" key="1">
    <citation type="submission" date="2020-08" db="EMBL/GenBank/DDBJ databases">
        <title>Sequencing the genomes of 1000 actinobacteria strains.</title>
        <authorList>
            <person name="Klenk H.-P."/>
        </authorList>
    </citation>
    <scope>NUCLEOTIDE SEQUENCE [LARGE SCALE GENOMIC DNA]</scope>
    <source>
        <strain evidence="3 4">DSM 45258</strain>
    </source>
</reference>
<protein>
    <submittedName>
        <fullName evidence="3">Nucleoside-diphosphate-sugar epimerase</fullName>
    </submittedName>
</protein>
<sequence length="347" mass="37569">MDIVITGASGNVGTALLRVLSGDTGGPHRITGIARRRPPPQAAPYNAAQWITMDIGTDASDETLRKAFRNADAVVHLAWLIQPSHDQGKIKAVNREGTRRVVRAAIDEGVPHLVYMSSIGTYSPAAPGAFATEAWPHDGIPGSYYSADKAFCEHLLERTASGDTTISRVRPTLILQNDAAAEISRYFLGPLVPTRLLRDVLFRFAPLPKDLHVQFIHADDVAHAVTRMINRRAGGAFNLAAGPVINRESWAEIFGGTGPPAPVAALRGAAGLTWKSRLQPTSPGWIDMAMQLPLLDCSRAHTELDWRPAVSADDLLPQFFSALRKGSGTPSAPLRPRTFAPWSRTTR</sequence>
<organism evidence="3 4">
    <name type="scientific">Hoyosella altamirensis</name>
    <dbReference type="NCBI Taxonomy" id="616997"/>
    <lineage>
        <taxon>Bacteria</taxon>
        <taxon>Bacillati</taxon>
        <taxon>Actinomycetota</taxon>
        <taxon>Actinomycetes</taxon>
        <taxon>Mycobacteriales</taxon>
        <taxon>Hoyosellaceae</taxon>
        <taxon>Hoyosella</taxon>
    </lineage>
</organism>
<feature type="region of interest" description="Disordered" evidence="1">
    <location>
        <begin position="326"/>
        <end position="347"/>
    </location>
</feature>
<dbReference type="RefSeq" id="WP_064442042.1">
    <property type="nucleotide sequence ID" value="NZ_BDDI01000018.1"/>
</dbReference>
<dbReference type="InterPro" id="IPR001509">
    <property type="entry name" value="Epimerase_deHydtase"/>
</dbReference>
<name>A0A839RKV0_9ACTN</name>
<evidence type="ECO:0000259" key="2">
    <source>
        <dbReference type="Pfam" id="PF01370"/>
    </source>
</evidence>
<dbReference type="Proteomes" id="UP000567922">
    <property type="component" value="Unassembled WGS sequence"/>
</dbReference>
<evidence type="ECO:0000313" key="3">
    <source>
        <dbReference type="EMBL" id="MBB3036929.1"/>
    </source>
</evidence>
<keyword evidence="4" id="KW-1185">Reference proteome</keyword>
<dbReference type="InterPro" id="IPR036291">
    <property type="entry name" value="NAD(P)-bd_dom_sf"/>
</dbReference>
<accession>A0A839RKV0</accession>
<dbReference type="PANTHER" id="PTHR48079:SF6">
    <property type="entry name" value="NAD(P)-BINDING DOMAIN-CONTAINING PROTEIN-RELATED"/>
    <property type="match status" value="1"/>
</dbReference>
<dbReference type="EMBL" id="JACHWS010000001">
    <property type="protein sequence ID" value="MBB3036929.1"/>
    <property type="molecule type" value="Genomic_DNA"/>
</dbReference>
<dbReference type="InterPro" id="IPR051783">
    <property type="entry name" value="NAD(P)-dependent_oxidoreduct"/>
</dbReference>
<evidence type="ECO:0000256" key="1">
    <source>
        <dbReference type="SAM" id="MobiDB-lite"/>
    </source>
</evidence>
<dbReference type="PANTHER" id="PTHR48079">
    <property type="entry name" value="PROTEIN YEEZ"/>
    <property type="match status" value="1"/>
</dbReference>
<dbReference type="GO" id="GO:0005737">
    <property type="term" value="C:cytoplasm"/>
    <property type="evidence" value="ECO:0007669"/>
    <property type="project" value="TreeGrafter"/>
</dbReference>
<gene>
    <name evidence="3" type="ORF">FHU29_001363</name>
</gene>
<dbReference type="Gene3D" id="3.40.50.720">
    <property type="entry name" value="NAD(P)-binding Rossmann-like Domain"/>
    <property type="match status" value="1"/>
</dbReference>
<dbReference type="Pfam" id="PF01370">
    <property type="entry name" value="Epimerase"/>
    <property type="match status" value="1"/>
</dbReference>
<dbReference type="GO" id="GO:0004029">
    <property type="term" value="F:aldehyde dehydrogenase (NAD+) activity"/>
    <property type="evidence" value="ECO:0007669"/>
    <property type="project" value="TreeGrafter"/>
</dbReference>
<dbReference type="SUPFAM" id="SSF51735">
    <property type="entry name" value="NAD(P)-binding Rossmann-fold domains"/>
    <property type="match status" value="1"/>
</dbReference>
<evidence type="ECO:0000313" key="4">
    <source>
        <dbReference type="Proteomes" id="UP000567922"/>
    </source>
</evidence>
<dbReference type="AlphaFoldDB" id="A0A839RKV0"/>
<proteinExistence type="predicted"/>
<comment type="caution">
    <text evidence="3">The sequence shown here is derived from an EMBL/GenBank/DDBJ whole genome shotgun (WGS) entry which is preliminary data.</text>
</comment>
<feature type="domain" description="NAD-dependent epimerase/dehydratase" evidence="2">
    <location>
        <begin position="3"/>
        <end position="240"/>
    </location>
</feature>